<evidence type="ECO:0000256" key="1">
    <source>
        <dbReference type="SAM" id="MobiDB-lite"/>
    </source>
</evidence>
<organism evidence="2 3">
    <name type="scientific">Streptomyces akebiae</name>
    <dbReference type="NCBI Taxonomy" id="2865673"/>
    <lineage>
        <taxon>Bacteria</taxon>
        <taxon>Bacillati</taxon>
        <taxon>Actinomycetota</taxon>
        <taxon>Actinomycetes</taxon>
        <taxon>Kitasatosporales</taxon>
        <taxon>Streptomycetaceae</taxon>
        <taxon>Streptomyces</taxon>
    </lineage>
</organism>
<name>A0ABX8XXS2_9ACTN</name>
<feature type="compositionally biased region" description="Basic residues" evidence="1">
    <location>
        <begin position="9"/>
        <end position="22"/>
    </location>
</feature>
<protein>
    <recommendedName>
        <fullName evidence="4">Transposase</fullName>
    </recommendedName>
</protein>
<reference evidence="2 3" key="1">
    <citation type="submission" date="2021-08" db="EMBL/GenBank/DDBJ databases">
        <authorList>
            <person name="Ping M."/>
        </authorList>
    </citation>
    <scope>NUCLEOTIDE SEQUENCE [LARGE SCALE GENOMIC DNA]</scope>
    <source>
        <strain evidence="2 3">MG28</strain>
    </source>
</reference>
<evidence type="ECO:0000313" key="2">
    <source>
        <dbReference type="EMBL" id="QYX80313.1"/>
    </source>
</evidence>
<dbReference type="Proteomes" id="UP000827138">
    <property type="component" value="Chromosome"/>
</dbReference>
<evidence type="ECO:0000313" key="3">
    <source>
        <dbReference type="Proteomes" id="UP000827138"/>
    </source>
</evidence>
<feature type="region of interest" description="Disordered" evidence="1">
    <location>
        <begin position="1"/>
        <end position="22"/>
    </location>
</feature>
<evidence type="ECO:0008006" key="4">
    <source>
        <dbReference type="Google" id="ProtNLM"/>
    </source>
</evidence>
<proteinExistence type="predicted"/>
<accession>A0ABX8XXS2</accession>
<sequence length="61" mass="6981">MADDEVVGRKKRGPRAGGPKRRSFTAEYKLRIVEEYERLTEPGAKGALLRREGLYHSHIID</sequence>
<dbReference type="EMBL" id="CP080647">
    <property type="protein sequence ID" value="QYX80313.1"/>
    <property type="molecule type" value="Genomic_DNA"/>
</dbReference>
<keyword evidence="3" id="KW-1185">Reference proteome</keyword>
<gene>
    <name evidence="2" type="ORF">K1J60_30670</name>
</gene>